<evidence type="ECO:0000313" key="4">
    <source>
        <dbReference type="Proteomes" id="UP001497444"/>
    </source>
</evidence>
<protein>
    <submittedName>
        <fullName evidence="3">Uncharacterized protein</fullName>
    </submittedName>
</protein>
<reference evidence="3" key="1">
    <citation type="submission" date="2024-02" db="EMBL/GenBank/DDBJ databases">
        <authorList>
            <consortium name="ELIXIR-Norway"/>
            <consortium name="Elixir Norway"/>
        </authorList>
    </citation>
    <scope>NUCLEOTIDE SEQUENCE</scope>
</reference>
<name>A0ABP0WD50_9BRYO</name>
<dbReference type="Gene3D" id="3.90.640.10">
    <property type="entry name" value="Actin, Chain A, domain 4"/>
    <property type="match status" value="1"/>
</dbReference>
<dbReference type="SUPFAM" id="SSF53067">
    <property type="entry name" value="Actin-like ATPase domain"/>
    <property type="match status" value="2"/>
</dbReference>
<proteinExistence type="predicted"/>
<gene>
    <name evidence="3" type="ORF">CSSPJE1EN1_LOCUS8773</name>
</gene>
<dbReference type="InterPro" id="IPR043129">
    <property type="entry name" value="ATPase_NBD"/>
</dbReference>
<dbReference type="EMBL" id="OZ020110">
    <property type="protein sequence ID" value="CAK9263295.1"/>
    <property type="molecule type" value="Genomic_DNA"/>
</dbReference>
<evidence type="ECO:0000256" key="1">
    <source>
        <dbReference type="ARBA" id="ARBA00022741"/>
    </source>
</evidence>
<dbReference type="PANTHER" id="PTHR14187">
    <property type="entry name" value="ALPHA KINASE/ELONGATION FACTOR 2 KINASE"/>
    <property type="match status" value="1"/>
</dbReference>
<dbReference type="InterPro" id="IPR013126">
    <property type="entry name" value="Hsp_70_fam"/>
</dbReference>
<dbReference type="Proteomes" id="UP001497444">
    <property type="component" value="Chromosome 15"/>
</dbReference>
<evidence type="ECO:0000256" key="2">
    <source>
        <dbReference type="ARBA" id="ARBA00022840"/>
    </source>
</evidence>
<keyword evidence="1" id="KW-0547">Nucleotide-binding</keyword>
<organism evidence="3 4">
    <name type="scientific">Sphagnum jensenii</name>
    <dbReference type="NCBI Taxonomy" id="128206"/>
    <lineage>
        <taxon>Eukaryota</taxon>
        <taxon>Viridiplantae</taxon>
        <taxon>Streptophyta</taxon>
        <taxon>Embryophyta</taxon>
        <taxon>Bryophyta</taxon>
        <taxon>Sphagnophytina</taxon>
        <taxon>Sphagnopsida</taxon>
        <taxon>Sphagnales</taxon>
        <taxon>Sphagnaceae</taxon>
        <taxon>Sphagnum</taxon>
    </lineage>
</organism>
<dbReference type="PANTHER" id="PTHR14187:SF5">
    <property type="entry name" value="HEAT SHOCK 70 KDA PROTEIN 12A"/>
    <property type="match status" value="1"/>
</dbReference>
<keyword evidence="4" id="KW-1185">Reference proteome</keyword>
<keyword evidence="2" id="KW-0067">ATP-binding</keyword>
<dbReference type="Gene3D" id="3.30.420.40">
    <property type="match status" value="2"/>
</dbReference>
<evidence type="ECO:0000313" key="3">
    <source>
        <dbReference type="EMBL" id="CAK9263295.1"/>
    </source>
</evidence>
<dbReference type="Pfam" id="PF00012">
    <property type="entry name" value="HSP70"/>
    <property type="match status" value="1"/>
</dbReference>
<sequence length="661" mass="72411">MSTDYSSSGSGGRRGGGDAAARVVVGLDFGTTYSGFAFAHMSDPDHIYTFYDWPMQTKGGGRPYCKTITGLYYKTNSSGRNDNLPASTTRGLQQQQEQLLRLEAWGWPARVRFSDDIHAFQQSKRRMARSESPDSAAFNATAAVKVGTFLTRFKLHLATTCAQDTVGPASPAASDLPSSLNLNGVVTDFLREIGEFIMEHLRGKYGKHLSKDVVQWCVTVPSIWDDKAKQQMKACMHRAGLVLGDGNSHSLPLIVVLEPEAASIYCQQRCKHLNLQAGDKFLVADIGGGTTDIVVQAKVDDSASSMKVREVSKSSGGLCGGTHVDRNFISFLSSKIGCLEKFLVQNPGTIQKLLSWWEGTKASFDGNESCSAELSLPAKLALAWEDHERQQKQQLHSAADGSKSCSSSSSSCSFSSSDPHVYDELELSCADMKAIFDPVVDNILDLIAAQIAQTSDIRLIMVVGGFSASPYLMKRIRAAFAHLVEEVINPPDPGSAVCQGAVALATNKESILSRIVRKTYAIHFSPLFESELDPPEYESWVDGIARCLNRIDIFVQEGSEVEVDHCRKKIYSPLQIMQTSMKLQLYSSLHKNPRYTTGDGTTLEGTVLVDMSQDLELGLDREVEVSMFFGRSSIEVKAHGLNFGDHKEHCMLPVNLVSNWV</sequence>
<accession>A0ABP0WD50</accession>
<dbReference type="CDD" id="cd10229">
    <property type="entry name" value="ASKHA_NBD_HSP70_HSPA12"/>
    <property type="match status" value="1"/>
</dbReference>